<comment type="subcellular location">
    <subcellularLocation>
        <location evidence="1">Endomembrane system</location>
    </subcellularLocation>
</comment>
<gene>
    <name evidence="7" type="ORF">FCC1311_026692</name>
</gene>
<evidence type="ECO:0000256" key="5">
    <source>
        <dbReference type="PIRNR" id="PIRNR005992"/>
    </source>
</evidence>
<dbReference type="InterPro" id="IPR011012">
    <property type="entry name" value="Longin-like_dom_sf"/>
</dbReference>
<evidence type="ECO:0000313" key="7">
    <source>
        <dbReference type="EMBL" id="GBG26448.1"/>
    </source>
</evidence>
<sequence>MQSLFILSDSGEVLIEKHWRKVTSRNLVDLFLHEVARCGDPADVVPVISTANLYLVNVYRSKLFLLCVLGGEQPPLLVMEFMHRVMDVFEEYIGQVDDVSIKENFSTFYQLLEEMCDNGFPMTTESNALKERIAPPSISGRIAAAVSGKSAVADELPVGQPSPVPWRRQGVRYNVNSIYLDIVESIDCIIGRNGAIVSCEVNGELLCTSKLSGVPDLSLSFNDPWILRDFSLHPCVRTTRFEQDRTLSFIPPDGAFTLMKYSVDPRQFSSEGPSSGRRTFGNVPLPIYCKPQITSSSREEGRIEVMVGSKPLAHLLPPKKSNEVEKITIIIPFPKTVRSTDLKSSHGVVMCDETTKECRWEIGKMPRDGSCKLTGAFTFLPGSPAFDETLTVLLQFKLADCSVSKISVSDLQVNRESYVPYKYVRSILKAERVEVRA</sequence>
<dbReference type="InterPro" id="IPR018240">
    <property type="entry name" value="Clathrin_mu_CS"/>
</dbReference>
<dbReference type="SUPFAM" id="SSF64356">
    <property type="entry name" value="SNARE-like"/>
    <property type="match status" value="1"/>
</dbReference>
<dbReference type="PRINTS" id="PR00314">
    <property type="entry name" value="CLATHRINADPT"/>
</dbReference>
<evidence type="ECO:0000256" key="1">
    <source>
        <dbReference type="ARBA" id="ARBA00004308"/>
    </source>
</evidence>
<dbReference type="InterPro" id="IPR022775">
    <property type="entry name" value="AP_mu_sigma_su"/>
</dbReference>
<dbReference type="GO" id="GO:0006886">
    <property type="term" value="P:intracellular protein transport"/>
    <property type="evidence" value="ECO:0007669"/>
    <property type="project" value="UniProtKB-UniRule"/>
</dbReference>
<dbReference type="AlphaFoldDB" id="A0A2R5G9P5"/>
<keyword evidence="3 5" id="KW-0653">Protein transport</keyword>
<evidence type="ECO:0000256" key="4">
    <source>
        <dbReference type="ARBA" id="ARBA00023136"/>
    </source>
</evidence>
<dbReference type="InterPro" id="IPR028565">
    <property type="entry name" value="MHD"/>
</dbReference>
<proteinExistence type="inferred from homology"/>
<dbReference type="Pfam" id="PF00928">
    <property type="entry name" value="Adap_comp_sub"/>
    <property type="match status" value="1"/>
</dbReference>
<dbReference type="InterPro" id="IPR050431">
    <property type="entry name" value="Adaptor_comp_med_subunit"/>
</dbReference>
<dbReference type="EMBL" id="BEYU01000021">
    <property type="protein sequence ID" value="GBG26448.1"/>
    <property type="molecule type" value="Genomic_DNA"/>
</dbReference>
<dbReference type="SUPFAM" id="SSF49447">
    <property type="entry name" value="Second domain of Mu2 adaptin subunit (ap50) of ap2 adaptor"/>
    <property type="match status" value="1"/>
</dbReference>
<dbReference type="InterPro" id="IPR036168">
    <property type="entry name" value="AP2_Mu_C_sf"/>
</dbReference>
<keyword evidence="4" id="KW-0472">Membrane</keyword>
<evidence type="ECO:0000313" key="8">
    <source>
        <dbReference type="Proteomes" id="UP000241890"/>
    </source>
</evidence>
<dbReference type="PANTHER" id="PTHR10529">
    <property type="entry name" value="AP COMPLEX SUBUNIT MU"/>
    <property type="match status" value="1"/>
</dbReference>
<dbReference type="PROSITE" id="PS51072">
    <property type="entry name" value="MHD"/>
    <property type="match status" value="1"/>
</dbReference>
<reference evidence="7 8" key="1">
    <citation type="submission" date="2017-12" db="EMBL/GenBank/DDBJ databases">
        <title>Sequencing, de novo assembly and annotation of complete genome of a new Thraustochytrid species, strain FCC1311.</title>
        <authorList>
            <person name="Sedici K."/>
            <person name="Godart F."/>
            <person name="Aiese Cigliano R."/>
            <person name="Sanseverino W."/>
            <person name="Barakat M."/>
            <person name="Ortet P."/>
            <person name="Marechal E."/>
            <person name="Cagnac O."/>
            <person name="Amato A."/>
        </authorList>
    </citation>
    <scope>NUCLEOTIDE SEQUENCE [LARGE SCALE GENOMIC DNA]</scope>
</reference>
<evidence type="ECO:0000256" key="2">
    <source>
        <dbReference type="ARBA" id="ARBA00022448"/>
    </source>
</evidence>
<feature type="domain" description="MHD" evidence="6">
    <location>
        <begin position="175"/>
        <end position="436"/>
    </location>
</feature>
<dbReference type="PIRSF" id="PIRSF005992">
    <property type="entry name" value="Clathrin_mu"/>
    <property type="match status" value="1"/>
</dbReference>
<dbReference type="Gene3D" id="3.30.450.60">
    <property type="match status" value="1"/>
</dbReference>
<dbReference type="CDD" id="cd14837">
    <property type="entry name" value="AP3_Mu_N"/>
    <property type="match status" value="1"/>
</dbReference>
<dbReference type="InterPro" id="IPR001392">
    <property type="entry name" value="Clathrin_mu"/>
</dbReference>
<dbReference type="PROSITE" id="PS00991">
    <property type="entry name" value="CLAT_ADAPTOR_M_2"/>
    <property type="match status" value="1"/>
</dbReference>
<dbReference type="CDD" id="cd09252">
    <property type="entry name" value="AP-3_Mu3_Cterm"/>
    <property type="match status" value="1"/>
</dbReference>
<dbReference type="InParanoid" id="A0A2R5G9P5"/>
<dbReference type="OrthoDB" id="870at2759"/>
<evidence type="ECO:0000259" key="6">
    <source>
        <dbReference type="PROSITE" id="PS51072"/>
    </source>
</evidence>
<name>A0A2R5G9P5_9STRA</name>
<evidence type="ECO:0000256" key="3">
    <source>
        <dbReference type="ARBA" id="ARBA00022927"/>
    </source>
</evidence>
<organism evidence="7 8">
    <name type="scientific">Hondaea fermentalgiana</name>
    <dbReference type="NCBI Taxonomy" id="2315210"/>
    <lineage>
        <taxon>Eukaryota</taxon>
        <taxon>Sar</taxon>
        <taxon>Stramenopiles</taxon>
        <taxon>Bigyra</taxon>
        <taxon>Labyrinthulomycetes</taxon>
        <taxon>Thraustochytrida</taxon>
        <taxon>Thraustochytriidae</taxon>
        <taxon>Hondaea</taxon>
    </lineage>
</organism>
<keyword evidence="8" id="KW-1185">Reference proteome</keyword>
<protein>
    <submittedName>
        <fullName evidence="7">AP-1 complex subunit mu</fullName>
    </submittedName>
</protein>
<dbReference type="GO" id="GO:0016192">
    <property type="term" value="P:vesicle-mediated transport"/>
    <property type="evidence" value="ECO:0007669"/>
    <property type="project" value="InterPro"/>
</dbReference>
<dbReference type="GO" id="GO:0030131">
    <property type="term" value="C:clathrin adaptor complex"/>
    <property type="evidence" value="ECO:0007669"/>
    <property type="project" value="UniProtKB-UniRule"/>
</dbReference>
<dbReference type="Proteomes" id="UP000241890">
    <property type="component" value="Unassembled WGS sequence"/>
</dbReference>
<comment type="caution">
    <text evidence="7">The sequence shown here is derived from an EMBL/GenBank/DDBJ whole genome shotgun (WGS) entry which is preliminary data.</text>
</comment>
<accession>A0A2R5G9P5</accession>
<dbReference type="FunFam" id="3.30.450.60:FF:000002">
    <property type="entry name" value="AP-2 complex subunit mu, putative"/>
    <property type="match status" value="1"/>
</dbReference>
<dbReference type="GO" id="GO:0012505">
    <property type="term" value="C:endomembrane system"/>
    <property type="evidence" value="ECO:0007669"/>
    <property type="project" value="UniProtKB-SubCell"/>
</dbReference>
<dbReference type="Gene3D" id="2.60.40.1170">
    <property type="entry name" value="Mu homology domain, subdomain B"/>
    <property type="match status" value="2"/>
</dbReference>
<dbReference type="Pfam" id="PF01217">
    <property type="entry name" value="Clat_adaptor_s"/>
    <property type="match status" value="1"/>
</dbReference>
<dbReference type="PROSITE" id="PS00990">
    <property type="entry name" value="CLAT_ADAPTOR_M_1"/>
    <property type="match status" value="1"/>
</dbReference>
<comment type="similarity">
    <text evidence="5">Belongs to the adaptor complexes medium subunit family.</text>
</comment>
<keyword evidence="2 5" id="KW-0813">Transport</keyword>